<comment type="function">
    <text evidence="4">Catalyzes the methylation of 5-carboxymethoxyuridine (cmo5U) to form 5-methoxycarbonylmethoxyuridine (mcmo5U) at position 34 in tRNAs.</text>
</comment>
<dbReference type="KEGG" id="mej:Q7A_2644"/>
<sequence>MQHDRNFDDLAERFNKRIYHTSKGQLRLQILKQDLQQFSKATPLTIWDAGCGAGQISLWLASFGHQLTLCDISEKLLNQARHEFAQARLEASFHHASIQQLAPQLAEFDLVICHAVVEWLATPLETLKQVMDRVKPGGYLSLMFYNRNAMVYQNIIRGGWRLEPILNDRYIGAGNKLSPPHPQYPFELIRFLQNNGFCINQHSGIRVFSDYLNSESRHQTNEQELLALEQQYCRMPTYRDMGRYVHLLTQKKSPS</sequence>
<dbReference type="PATRIC" id="fig|754476.3.peg.2592"/>
<organism evidence="5 6">
    <name type="scientific">Methylophaga nitratireducenticrescens</name>
    <dbReference type="NCBI Taxonomy" id="754476"/>
    <lineage>
        <taxon>Bacteria</taxon>
        <taxon>Pseudomonadati</taxon>
        <taxon>Pseudomonadota</taxon>
        <taxon>Gammaproteobacteria</taxon>
        <taxon>Thiotrichales</taxon>
        <taxon>Piscirickettsiaceae</taxon>
        <taxon>Methylophaga</taxon>
    </lineage>
</organism>
<dbReference type="PANTHER" id="PTHR43464">
    <property type="entry name" value="METHYLTRANSFERASE"/>
    <property type="match status" value="1"/>
</dbReference>
<dbReference type="EMBL" id="CP003390">
    <property type="protein sequence ID" value="AFI85432.1"/>
    <property type="molecule type" value="Genomic_DNA"/>
</dbReference>
<dbReference type="Pfam" id="PF08241">
    <property type="entry name" value="Methyltransf_11"/>
    <property type="match status" value="1"/>
</dbReference>
<reference evidence="5 6" key="1">
    <citation type="journal article" date="2012" name="J. Bacteriol.">
        <title>Complete genome sequences of Methylophaga sp. strain JAM1 and Methylophaga sp. strain JAM7.</title>
        <authorList>
            <person name="Villeneuve C."/>
            <person name="Martineau C."/>
            <person name="Mauffrey F."/>
            <person name="Villemur R."/>
        </authorList>
    </citation>
    <scope>NUCLEOTIDE SEQUENCE [LARGE SCALE GENOMIC DNA]</scope>
    <source>
        <strain evidence="5 6">JAM1</strain>
    </source>
</reference>
<dbReference type="AlphaFoldDB" id="I1XM13"/>
<dbReference type="GO" id="GO:0032259">
    <property type="term" value="P:methylation"/>
    <property type="evidence" value="ECO:0007669"/>
    <property type="project" value="UniProtKB-KW"/>
</dbReference>
<name>I1XM13_METNJ</name>
<comment type="similarity">
    <text evidence="4">Belongs to the class I-like SAM-binding methyltransferase superfamily. CmoM family.</text>
</comment>
<dbReference type="SUPFAM" id="SSF53335">
    <property type="entry name" value="S-adenosyl-L-methionine-dependent methyltransferases"/>
    <property type="match status" value="1"/>
</dbReference>
<comment type="catalytic activity">
    <reaction evidence="4">
        <text>5-carboxymethoxyuridine(34) in tRNA + S-adenosyl-L-methionine = 5-methoxycarbonylmethoxyuridine(34) in tRNA + S-adenosyl-L-homocysteine</text>
        <dbReference type="Rhea" id="RHEA:54080"/>
        <dbReference type="Rhea" id="RHEA-COMP:13383"/>
        <dbReference type="Rhea" id="RHEA-COMP:13781"/>
        <dbReference type="ChEBI" id="CHEBI:57856"/>
        <dbReference type="ChEBI" id="CHEBI:59789"/>
        <dbReference type="ChEBI" id="CHEBI:136879"/>
        <dbReference type="ChEBI" id="CHEBI:138053"/>
    </reaction>
</comment>
<dbReference type="InterPro" id="IPR033664">
    <property type="entry name" value="Cmo5U_methylTrfase"/>
</dbReference>
<dbReference type="GO" id="GO:0006400">
    <property type="term" value="P:tRNA modification"/>
    <property type="evidence" value="ECO:0007669"/>
    <property type="project" value="UniProtKB-UniRule"/>
</dbReference>
<feature type="binding site" evidence="4">
    <location>
        <position position="114"/>
    </location>
    <ligand>
        <name>S-adenosyl-L-methionine</name>
        <dbReference type="ChEBI" id="CHEBI:59789"/>
    </ligand>
</feature>
<dbReference type="GO" id="GO:0097697">
    <property type="term" value="F:tRNA (5-carboxymethoxyuridine(34)-5-O)-methyltransferase activity"/>
    <property type="evidence" value="ECO:0007669"/>
    <property type="project" value="UniProtKB-UniRule"/>
</dbReference>
<dbReference type="OrthoDB" id="4697647at2"/>
<evidence type="ECO:0000256" key="2">
    <source>
        <dbReference type="ARBA" id="ARBA00022679"/>
    </source>
</evidence>
<keyword evidence="4" id="KW-0819">tRNA processing</keyword>
<evidence type="ECO:0000313" key="6">
    <source>
        <dbReference type="Proteomes" id="UP000009144"/>
    </source>
</evidence>
<evidence type="ECO:0000256" key="1">
    <source>
        <dbReference type="ARBA" id="ARBA00022603"/>
    </source>
</evidence>
<comment type="caution">
    <text evidence="4">Lacks conserved residue(s) required for the propagation of feature annotation.</text>
</comment>
<feature type="binding site" evidence="4">
    <location>
        <position position="71"/>
    </location>
    <ligand>
        <name>S-adenosyl-L-methionine</name>
        <dbReference type="ChEBI" id="CHEBI:59789"/>
    </ligand>
</feature>
<proteinExistence type="inferred from homology"/>
<dbReference type="STRING" id="754476.Q7A_2644"/>
<accession>I1XM13</accession>
<dbReference type="HAMAP" id="MF_02057">
    <property type="entry name" value="tRNA_methyltr_CmoM"/>
    <property type="match status" value="1"/>
</dbReference>
<protein>
    <recommendedName>
        <fullName evidence="4">tRNA 5-carboxymethoxyuridine methyltransferase</fullName>
        <ecNumber evidence="4">2.1.1.-</ecNumber>
    </recommendedName>
    <alternativeName>
        <fullName evidence="4">cmo5U methyltransferase</fullName>
    </alternativeName>
</protein>
<dbReference type="EC" id="2.1.1.-" evidence="4"/>
<dbReference type="Proteomes" id="UP000009144">
    <property type="component" value="Chromosome"/>
</dbReference>
<reference evidence="5 6" key="2">
    <citation type="journal article" date="2013" name="Int. J. Syst. Evol. Microbiol.">
        <title>Methylophaga nitratireducenticrescens sp. nov. and Methylophaga frappieri sp. nov., isolated from the biofilm of the methanol-fed denitrification system treating the seawater at the Montreal Biodome.</title>
        <authorList>
            <person name="Villeneuve C."/>
            <person name="Martineau C."/>
            <person name="Mauffrey F."/>
            <person name="Villemur R."/>
        </authorList>
    </citation>
    <scope>NUCLEOTIDE SEQUENCE [LARGE SCALE GENOMIC DNA]</scope>
    <source>
        <strain evidence="5 6">JAM1</strain>
    </source>
</reference>
<keyword evidence="2 4" id="KW-0808">Transferase</keyword>
<dbReference type="HOGENOM" id="CLU_061533_0_1_6"/>
<dbReference type="eggNOG" id="COG2227">
    <property type="taxonomic scope" value="Bacteria"/>
</dbReference>
<dbReference type="InterPro" id="IPR029063">
    <property type="entry name" value="SAM-dependent_MTases_sf"/>
</dbReference>
<keyword evidence="6" id="KW-1185">Reference proteome</keyword>
<feature type="binding site" evidence="4">
    <location>
        <position position="27"/>
    </location>
    <ligand>
        <name>S-adenosyl-L-methionine</name>
        <dbReference type="ChEBI" id="CHEBI:59789"/>
    </ligand>
</feature>
<gene>
    <name evidence="4" type="primary">cmoM</name>
    <name evidence="5" type="ordered locus">Q7A_2644</name>
</gene>
<dbReference type="CDD" id="cd02440">
    <property type="entry name" value="AdoMet_MTases"/>
    <property type="match status" value="1"/>
</dbReference>
<dbReference type="RefSeq" id="WP_014707793.1">
    <property type="nucleotide sequence ID" value="NC_017857.3"/>
</dbReference>
<keyword evidence="1 4" id="KW-0489">Methyltransferase</keyword>
<dbReference type="GO" id="GO:0008757">
    <property type="term" value="F:S-adenosylmethionine-dependent methyltransferase activity"/>
    <property type="evidence" value="ECO:0007669"/>
    <property type="project" value="InterPro"/>
</dbReference>
<dbReference type="Gene3D" id="3.40.50.150">
    <property type="entry name" value="Vaccinia Virus protein VP39"/>
    <property type="match status" value="1"/>
</dbReference>
<evidence type="ECO:0000313" key="5">
    <source>
        <dbReference type="EMBL" id="AFI85432.1"/>
    </source>
</evidence>
<keyword evidence="3 4" id="KW-0949">S-adenosyl-L-methionine</keyword>
<dbReference type="InterPro" id="IPR013216">
    <property type="entry name" value="Methyltransf_11"/>
</dbReference>
<evidence type="ECO:0000256" key="4">
    <source>
        <dbReference type="HAMAP-Rule" id="MF_02057"/>
    </source>
</evidence>
<dbReference type="PANTHER" id="PTHR43464:SF19">
    <property type="entry name" value="UBIQUINONE BIOSYNTHESIS O-METHYLTRANSFERASE, MITOCHONDRIAL"/>
    <property type="match status" value="1"/>
</dbReference>
<evidence type="ECO:0000256" key="3">
    <source>
        <dbReference type="ARBA" id="ARBA00022691"/>
    </source>
</evidence>